<evidence type="ECO:0000313" key="1">
    <source>
        <dbReference type="EMBL" id="WQD38890.1"/>
    </source>
</evidence>
<dbReference type="RefSeq" id="WP_114793234.1">
    <property type="nucleotide sequence ID" value="NZ_CP139960.1"/>
</dbReference>
<dbReference type="Gene3D" id="3.30.565.10">
    <property type="entry name" value="Histidine kinase-like ATPase, C-terminal domain"/>
    <property type="match status" value="1"/>
</dbReference>
<sequence length="427" mass="48587">MEKKVNVNNTGIDSAGLTADYMQAIAEFIWNGFDAGATAIHIDFESNELDYISSLSVTDNGEGINRATIDESFGSFMDSMKRAGFQKTSSRLKGNKGKGRFSFAAFSGRTSWHTRYADPQSGHIMEYAITVKSSSKDRFEFGEPRLSPQHTTGTTVSFHDLFDVTAYSFSSPDFINFLGREFGWFLFLNKDKACSIYINDDPVRFDHLMAQQEVLLIPVADDDKETLFKATFIRWAQKIGDKFYFYFLDSKQKEVVKELTSFNNNAIGFYHSVYVESPFFDDFNANDKEQSLNLFDTHSSHSPVFKILQHRLHSLVGEKQKDFVKLQAADGLIASFEKTGLFPKFTDEEQEAKEDLVNVLKAIYTMEPRLFMALGKEQQKMSIGFIHLLLKSNKRQDIAHLLAQTIKLSVEEQHALRMILKRQAVAV</sequence>
<evidence type="ECO:0000313" key="2">
    <source>
        <dbReference type="Proteomes" id="UP001325680"/>
    </source>
</evidence>
<dbReference type="SUPFAM" id="SSF55874">
    <property type="entry name" value="ATPase domain of HSP90 chaperone/DNA topoisomerase II/histidine kinase"/>
    <property type="match status" value="1"/>
</dbReference>
<name>A0ABZ0WA82_9BACT</name>
<dbReference type="GO" id="GO:0005524">
    <property type="term" value="F:ATP binding"/>
    <property type="evidence" value="ECO:0007669"/>
    <property type="project" value="UniProtKB-KW"/>
</dbReference>
<dbReference type="Proteomes" id="UP001325680">
    <property type="component" value="Chromosome"/>
</dbReference>
<dbReference type="Pfam" id="PF13589">
    <property type="entry name" value="HATPase_c_3"/>
    <property type="match status" value="1"/>
</dbReference>
<gene>
    <name evidence="1" type="ORF">U0035_01870</name>
</gene>
<reference evidence="1 2" key="1">
    <citation type="submission" date="2023-12" db="EMBL/GenBank/DDBJ databases">
        <title>Genome sequencing and assembly of bacterial species from a model synthetic community.</title>
        <authorList>
            <person name="Hogle S.L."/>
        </authorList>
    </citation>
    <scope>NUCLEOTIDE SEQUENCE [LARGE SCALE GENOMIC DNA]</scope>
    <source>
        <strain evidence="1 2">HAMBI_3031</strain>
    </source>
</reference>
<keyword evidence="2" id="KW-1185">Reference proteome</keyword>
<keyword evidence="1" id="KW-0067">ATP-binding</keyword>
<accession>A0ABZ0WA82</accession>
<organism evidence="1 2">
    <name type="scientific">Niabella yanshanensis</name>
    <dbReference type="NCBI Taxonomy" id="577386"/>
    <lineage>
        <taxon>Bacteria</taxon>
        <taxon>Pseudomonadati</taxon>
        <taxon>Bacteroidota</taxon>
        <taxon>Chitinophagia</taxon>
        <taxon>Chitinophagales</taxon>
        <taxon>Chitinophagaceae</taxon>
        <taxon>Niabella</taxon>
    </lineage>
</organism>
<dbReference type="EMBL" id="CP139960">
    <property type="protein sequence ID" value="WQD38890.1"/>
    <property type="molecule type" value="Genomic_DNA"/>
</dbReference>
<proteinExistence type="predicted"/>
<keyword evidence="1" id="KW-0547">Nucleotide-binding</keyword>
<protein>
    <submittedName>
        <fullName evidence="1">ATP-binding protein</fullName>
    </submittedName>
</protein>
<dbReference type="InterPro" id="IPR036890">
    <property type="entry name" value="HATPase_C_sf"/>
</dbReference>